<dbReference type="HOGENOM" id="CLU_080266_0_0_1"/>
<evidence type="ECO:0000259" key="3">
    <source>
        <dbReference type="Pfam" id="PF25298"/>
    </source>
</evidence>
<dbReference type="EMBL" id="ACPB03006099">
    <property type="status" value="NOT_ANNOTATED_CDS"/>
    <property type="molecule type" value="Genomic_DNA"/>
</dbReference>
<evidence type="ECO:0000256" key="1">
    <source>
        <dbReference type="SAM" id="Coils"/>
    </source>
</evidence>
<accession>T1I2R5</accession>
<reference evidence="4" key="1">
    <citation type="submission" date="2015-05" db="UniProtKB">
        <authorList>
            <consortium name="EnsemblMetazoa"/>
        </authorList>
    </citation>
    <scope>IDENTIFICATION</scope>
</reference>
<feature type="compositionally biased region" description="Basic and acidic residues" evidence="2">
    <location>
        <begin position="307"/>
        <end position="326"/>
    </location>
</feature>
<dbReference type="InterPro" id="IPR057251">
    <property type="entry name" value="FP_C"/>
</dbReference>
<feature type="coiled-coil region" evidence="1">
    <location>
        <begin position="38"/>
        <end position="111"/>
    </location>
</feature>
<evidence type="ECO:0000313" key="5">
    <source>
        <dbReference type="Proteomes" id="UP000015103"/>
    </source>
</evidence>
<protein>
    <recommendedName>
        <fullName evidence="3">FP protein C-terminal domain-containing protein</fullName>
    </recommendedName>
</protein>
<proteinExistence type="predicted"/>
<sequence length="326" mass="37670">MSDKQVNIGEHAGAVSGDNSITVSETLISSITNISSAMKSLTSEMKAMRSDFDIIKEENKRISLAVASCDGHLKKALREFKQETNQLKDMINKLEKQNLLLKSELIQTQQSTHYNAIKILNFPNAEKEDPLEVFKKVCGLINFDFNFEFINDCFCLNAKNNKFPPMIIIKFLREKDKLSLLKFLKEKKIRLKADMFEKGNSSVPIYISEFLSPELNQLFKDARSFKRSDKLKYVWVRNGRIFVKVSENSKPKIIRSNLDLEESLGKHLVGLEKKDRYEETDFDDSEATDISEVSKGSRMKKRKKGERKQLSHERIDQFFRPPAKKE</sequence>
<keyword evidence="5" id="KW-1185">Reference proteome</keyword>
<dbReference type="EnsemblMetazoa" id="RPRC010584-RA">
    <property type="protein sequence ID" value="RPRC010584-PA"/>
    <property type="gene ID" value="RPRC010584"/>
</dbReference>
<name>T1I2R5_RHOPR</name>
<feature type="compositionally biased region" description="Basic residues" evidence="2">
    <location>
        <begin position="297"/>
        <end position="306"/>
    </location>
</feature>
<feature type="region of interest" description="Disordered" evidence="2">
    <location>
        <begin position="278"/>
        <end position="326"/>
    </location>
</feature>
<feature type="compositionally biased region" description="Acidic residues" evidence="2">
    <location>
        <begin position="280"/>
        <end position="289"/>
    </location>
</feature>
<dbReference type="OMA" id="FEFINDC"/>
<evidence type="ECO:0000256" key="2">
    <source>
        <dbReference type="SAM" id="MobiDB-lite"/>
    </source>
</evidence>
<evidence type="ECO:0000313" key="4">
    <source>
        <dbReference type="EnsemblMetazoa" id="RPRC010584-PA"/>
    </source>
</evidence>
<dbReference type="InParanoid" id="T1I2R5"/>
<organism evidence="4 5">
    <name type="scientific">Rhodnius prolixus</name>
    <name type="common">Triatomid bug</name>
    <dbReference type="NCBI Taxonomy" id="13249"/>
    <lineage>
        <taxon>Eukaryota</taxon>
        <taxon>Metazoa</taxon>
        <taxon>Ecdysozoa</taxon>
        <taxon>Arthropoda</taxon>
        <taxon>Hexapoda</taxon>
        <taxon>Insecta</taxon>
        <taxon>Pterygota</taxon>
        <taxon>Neoptera</taxon>
        <taxon>Paraneoptera</taxon>
        <taxon>Hemiptera</taxon>
        <taxon>Heteroptera</taxon>
        <taxon>Panheteroptera</taxon>
        <taxon>Cimicomorpha</taxon>
        <taxon>Reduviidae</taxon>
        <taxon>Triatominae</taxon>
        <taxon>Rhodnius</taxon>
    </lineage>
</organism>
<keyword evidence="1" id="KW-0175">Coiled coil</keyword>
<dbReference type="VEuPathDB" id="VectorBase:RPRC010584"/>
<dbReference type="AlphaFoldDB" id="T1I2R5"/>
<dbReference type="Pfam" id="PF25298">
    <property type="entry name" value="Baculo_FP_2nd"/>
    <property type="match status" value="1"/>
</dbReference>
<dbReference type="Proteomes" id="UP000015103">
    <property type="component" value="Unassembled WGS sequence"/>
</dbReference>
<feature type="domain" description="FP protein C-terminal" evidence="3">
    <location>
        <begin position="213"/>
        <end position="262"/>
    </location>
</feature>